<organism evidence="1 2">
    <name type="scientific">Azospira restricta</name>
    <dbReference type="NCBI Taxonomy" id="404405"/>
    <lineage>
        <taxon>Bacteria</taxon>
        <taxon>Pseudomonadati</taxon>
        <taxon>Pseudomonadota</taxon>
        <taxon>Betaproteobacteria</taxon>
        <taxon>Rhodocyclales</taxon>
        <taxon>Rhodocyclaceae</taxon>
        <taxon>Azospira</taxon>
    </lineage>
</organism>
<reference evidence="1" key="1">
    <citation type="submission" date="2020-11" db="EMBL/GenBank/DDBJ databases">
        <title>Azospira restricta DSM 18626 genome sequence.</title>
        <authorList>
            <person name="Moe W.M."/>
        </authorList>
    </citation>
    <scope>NUCLEOTIDE SEQUENCE</scope>
    <source>
        <strain evidence="1">DSM 18626</strain>
    </source>
</reference>
<proteinExistence type="predicted"/>
<evidence type="ECO:0000313" key="2">
    <source>
        <dbReference type="Proteomes" id="UP000663444"/>
    </source>
</evidence>
<dbReference type="RefSeq" id="WP_203386699.1">
    <property type="nucleotide sequence ID" value="NZ_CP064781.1"/>
</dbReference>
<dbReference type="Proteomes" id="UP000663444">
    <property type="component" value="Chromosome"/>
</dbReference>
<gene>
    <name evidence="1" type="ORF">IWH25_15675</name>
</gene>
<dbReference type="AlphaFoldDB" id="A0A974PXU2"/>
<dbReference type="KEGG" id="ares:IWH25_15675"/>
<dbReference type="EMBL" id="CP064781">
    <property type="protein sequence ID" value="QRJ63171.1"/>
    <property type="molecule type" value="Genomic_DNA"/>
</dbReference>
<protein>
    <submittedName>
        <fullName evidence="1">Uncharacterized protein</fullName>
    </submittedName>
</protein>
<evidence type="ECO:0000313" key="1">
    <source>
        <dbReference type="EMBL" id="QRJ63171.1"/>
    </source>
</evidence>
<keyword evidence="2" id="KW-1185">Reference proteome</keyword>
<name>A0A974PXU2_9RHOO</name>
<accession>A0A974PXU2</accession>
<sequence length="94" mass="9348">MKKRSRKARRAAGGELQDGFVRGFVATGLLAALRDGAGRKQVLCAALQGGTALAAAGLAVDALKQRSPAGALSAVAAGAAGLYLIGRLADGETQ</sequence>